<evidence type="ECO:0000259" key="5">
    <source>
        <dbReference type="PROSITE" id="PS50888"/>
    </source>
</evidence>
<gene>
    <name evidence="7" type="ORF">HPP92_003651</name>
    <name evidence="6" type="ORF">HPP92_004103</name>
</gene>
<organism evidence="7 9">
    <name type="scientific">Vanilla planifolia</name>
    <name type="common">Vanilla</name>
    <dbReference type="NCBI Taxonomy" id="51239"/>
    <lineage>
        <taxon>Eukaryota</taxon>
        <taxon>Viridiplantae</taxon>
        <taxon>Streptophyta</taxon>
        <taxon>Embryophyta</taxon>
        <taxon>Tracheophyta</taxon>
        <taxon>Spermatophyta</taxon>
        <taxon>Magnoliopsida</taxon>
        <taxon>Liliopsida</taxon>
        <taxon>Asparagales</taxon>
        <taxon>Orchidaceae</taxon>
        <taxon>Vanilloideae</taxon>
        <taxon>Vanilleae</taxon>
        <taxon>Vanilla</taxon>
    </lineage>
</organism>
<dbReference type="Proteomes" id="UP000636800">
    <property type="component" value="Chromosome 1"/>
</dbReference>
<dbReference type="AlphaFoldDB" id="A0A835S8H3"/>
<evidence type="ECO:0000256" key="1">
    <source>
        <dbReference type="ARBA" id="ARBA00005510"/>
    </source>
</evidence>
<dbReference type="InterPro" id="IPR037546">
    <property type="entry name" value="SAC51-like"/>
</dbReference>
<feature type="domain" description="BHLH" evidence="5">
    <location>
        <begin position="224"/>
        <end position="273"/>
    </location>
</feature>
<evidence type="ECO:0000313" key="6">
    <source>
        <dbReference type="EMBL" id="KAG0499412.1"/>
    </source>
</evidence>
<evidence type="ECO:0000313" key="8">
    <source>
        <dbReference type="Proteomes" id="UP000636800"/>
    </source>
</evidence>
<proteinExistence type="inferred from homology"/>
<keyword evidence="3" id="KW-0804">Transcription</keyword>
<dbReference type="EMBL" id="JADCNL010000001">
    <property type="protein sequence ID" value="KAG0499412.1"/>
    <property type="molecule type" value="Genomic_DNA"/>
</dbReference>
<accession>A0A835S8H3</accession>
<dbReference type="GO" id="GO:0046983">
    <property type="term" value="F:protein dimerization activity"/>
    <property type="evidence" value="ECO:0007669"/>
    <property type="project" value="InterPro"/>
</dbReference>
<sequence length="287" mass="32206">MWKYNNLNSGYSLWPPDVEQKQPSNSICNNPCNCFLGNALGNQGSSHHLNSAFVPHLNPQRLSPANGCLGPGEPCPTTTKRFLVFDQSGDQTSLIYSSVAIPCQFFNPPIPASNLNYERASNSHVSKDHEEMHEDTEEIDALLYSESEHSYDSDENSTGHSPLILEEEETDNPPIPAKRRRLELPELDPSLTDTASSANLLNYHSFPGDENDAELSYVDGFREQNFQSGEEDKYAKRERIRRTMDMLRRVIPGGECKDAVELLDEAIRYLKSLRLQAKGLDANTMSI</sequence>
<dbReference type="PANTHER" id="PTHR36066:SF2">
    <property type="entry name" value="TRANSCRIPTION FACTOR BHLH145"/>
    <property type="match status" value="1"/>
</dbReference>
<dbReference type="InterPro" id="IPR036638">
    <property type="entry name" value="HLH_DNA-bd_sf"/>
</dbReference>
<dbReference type="Pfam" id="PF23173">
    <property type="entry name" value="bHLH_SAC51"/>
    <property type="match status" value="1"/>
</dbReference>
<dbReference type="EMBL" id="JADCNM010000001">
    <property type="protein sequence ID" value="KAG0503579.1"/>
    <property type="molecule type" value="Genomic_DNA"/>
</dbReference>
<evidence type="ECO:0000256" key="3">
    <source>
        <dbReference type="ARBA" id="ARBA00023163"/>
    </source>
</evidence>
<keyword evidence="2" id="KW-0805">Transcription regulation</keyword>
<reference evidence="8 9" key="1">
    <citation type="journal article" date="2020" name="Nat. Food">
        <title>A phased Vanilla planifolia genome enables genetic improvement of flavour and production.</title>
        <authorList>
            <person name="Hasing T."/>
            <person name="Tang H."/>
            <person name="Brym M."/>
            <person name="Khazi F."/>
            <person name="Huang T."/>
            <person name="Chambers A.H."/>
        </authorList>
    </citation>
    <scope>NUCLEOTIDE SEQUENCE [LARGE SCALE GENOMIC DNA]</scope>
    <source>
        <tissue evidence="7">Leaf</tissue>
    </source>
</reference>
<dbReference type="Proteomes" id="UP000639772">
    <property type="component" value="Chromosome 1"/>
</dbReference>
<protein>
    <recommendedName>
        <fullName evidence="5">BHLH domain-containing protein</fullName>
    </recommendedName>
</protein>
<dbReference type="PANTHER" id="PTHR36066">
    <property type="entry name" value="TRANSCRIPTION FACTOR BHLH145"/>
    <property type="match status" value="1"/>
</dbReference>
<dbReference type="OrthoDB" id="777433at2759"/>
<evidence type="ECO:0000256" key="2">
    <source>
        <dbReference type="ARBA" id="ARBA00023015"/>
    </source>
</evidence>
<dbReference type="SUPFAM" id="SSF47459">
    <property type="entry name" value="HLH, helix-loop-helix DNA-binding domain"/>
    <property type="match status" value="1"/>
</dbReference>
<evidence type="ECO:0000313" key="7">
    <source>
        <dbReference type="EMBL" id="KAG0503579.1"/>
    </source>
</evidence>
<dbReference type="InterPro" id="IPR011598">
    <property type="entry name" value="bHLH_dom"/>
</dbReference>
<comment type="caution">
    <text evidence="7">The sequence shown here is derived from an EMBL/GenBank/DDBJ whole genome shotgun (WGS) entry which is preliminary data.</text>
</comment>
<evidence type="ECO:0000313" key="9">
    <source>
        <dbReference type="Proteomes" id="UP000639772"/>
    </source>
</evidence>
<keyword evidence="8" id="KW-1185">Reference proteome</keyword>
<name>A0A835S8H3_VANPL</name>
<comment type="similarity">
    <text evidence="1">Belongs to the bHLH protein family.</text>
</comment>
<evidence type="ECO:0000256" key="4">
    <source>
        <dbReference type="SAM" id="MobiDB-lite"/>
    </source>
</evidence>
<feature type="region of interest" description="Disordered" evidence="4">
    <location>
        <begin position="148"/>
        <end position="176"/>
    </location>
</feature>
<dbReference type="PROSITE" id="PS50888">
    <property type="entry name" value="BHLH"/>
    <property type="match status" value="1"/>
</dbReference>